<organism evidence="1 2">
    <name type="scientific">Trifolium medium</name>
    <dbReference type="NCBI Taxonomy" id="97028"/>
    <lineage>
        <taxon>Eukaryota</taxon>
        <taxon>Viridiplantae</taxon>
        <taxon>Streptophyta</taxon>
        <taxon>Embryophyta</taxon>
        <taxon>Tracheophyta</taxon>
        <taxon>Spermatophyta</taxon>
        <taxon>Magnoliopsida</taxon>
        <taxon>eudicotyledons</taxon>
        <taxon>Gunneridae</taxon>
        <taxon>Pentapetalae</taxon>
        <taxon>rosids</taxon>
        <taxon>fabids</taxon>
        <taxon>Fabales</taxon>
        <taxon>Fabaceae</taxon>
        <taxon>Papilionoideae</taxon>
        <taxon>50 kb inversion clade</taxon>
        <taxon>NPAAA clade</taxon>
        <taxon>Hologalegina</taxon>
        <taxon>IRL clade</taxon>
        <taxon>Trifolieae</taxon>
        <taxon>Trifolium</taxon>
    </lineage>
</organism>
<accession>A0A392URU6</accession>
<evidence type="ECO:0000313" key="1">
    <source>
        <dbReference type="EMBL" id="MCI75216.1"/>
    </source>
</evidence>
<dbReference type="EMBL" id="LXQA010877546">
    <property type="protein sequence ID" value="MCI75216.1"/>
    <property type="molecule type" value="Genomic_DNA"/>
</dbReference>
<dbReference type="AlphaFoldDB" id="A0A392URU6"/>
<sequence>HICGWIGEWQATYLKHRVVEVS</sequence>
<protein>
    <submittedName>
        <fullName evidence="1">Uncharacterized protein</fullName>
    </submittedName>
</protein>
<evidence type="ECO:0000313" key="2">
    <source>
        <dbReference type="Proteomes" id="UP000265520"/>
    </source>
</evidence>
<keyword evidence="2" id="KW-1185">Reference proteome</keyword>
<name>A0A392URU6_9FABA</name>
<dbReference type="Proteomes" id="UP000265520">
    <property type="component" value="Unassembled WGS sequence"/>
</dbReference>
<reference evidence="1 2" key="1">
    <citation type="journal article" date="2018" name="Front. Plant Sci.">
        <title>Red Clover (Trifolium pratense) and Zigzag Clover (T. medium) - A Picture of Genomic Similarities and Differences.</title>
        <authorList>
            <person name="Dluhosova J."/>
            <person name="Istvanek J."/>
            <person name="Nedelnik J."/>
            <person name="Repkova J."/>
        </authorList>
    </citation>
    <scope>NUCLEOTIDE SEQUENCE [LARGE SCALE GENOMIC DNA]</scope>
    <source>
        <strain evidence="2">cv. 10/8</strain>
        <tissue evidence="1">Leaf</tissue>
    </source>
</reference>
<comment type="caution">
    <text evidence="1">The sequence shown here is derived from an EMBL/GenBank/DDBJ whole genome shotgun (WGS) entry which is preliminary data.</text>
</comment>
<feature type="non-terminal residue" evidence="1">
    <location>
        <position position="1"/>
    </location>
</feature>
<proteinExistence type="predicted"/>